<comment type="caution">
    <text evidence="2">The sequence shown here is derived from an EMBL/GenBank/DDBJ whole genome shotgun (WGS) entry which is preliminary data.</text>
</comment>
<evidence type="ECO:0000313" key="2">
    <source>
        <dbReference type="EMBL" id="OAB48890.1"/>
    </source>
</evidence>
<dbReference type="PATRIC" id="fig|29557.3.peg.363"/>
<keyword evidence="1" id="KW-1133">Transmembrane helix</keyword>
<feature type="transmembrane region" description="Helical" evidence="1">
    <location>
        <begin position="155"/>
        <end position="177"/>
    </location>
</feature>
<evidence type="ECO:0000256" key="1">
    <source>
        <dbReference type="SAM" id="Phobius"/>
    </source>
</evidence>
<keyword evidence="3" id="KW-1185">Reference proteome</keyword>
<sequence>METKMKKYQPINNQETLQIIQNNEEMTAQQKVKKFYKDPKGQIPPAAYKIIKNEKLIKDIGIGFWFILTTLMIIAFTLVAAQIAPFQNHLYVGWLISFGLIALIALFLGTKNLIDSIRWKNTIANLRDSITLGDYSWLNNFQIAYKKLVLKNTNLNWILIFILTYVGIFTAITLGLYNGGDWVIGKPDAQSVIYLNLTWTKWMDNVFGNTRIFCYISFSALGLLIILYASIKLFDKKRIEDLENILGEKFIEISDKVQELKKERNKIWFRSYIVIVSLTILIPVALILYAFWRGLIKRKKNLVK</sequence>
<name>A0A168RE42_9BACT</name>
<organism evidence="2 3">
    <name type="scientific">Mycoplasmopsis gallinarum</name>
    <dbReference type="NCBI Taxonomy" id="29557"/>
    <lineage>
        <taxon>Bacteria</taxon>
        <taxon>Bacillati</taxon>
        <taxon>Mycoplasmatota</taxon>
        <taxon>Mycoplasmoidales</taxon>
        <taxon>Metamycoplasmataceae</taxon>
        <taxon>Mycoplasmopsis</taxon>
    </lineage>
</organism>
<dbReference type="InterPro" id="IPR059214">
    <property type="entry name" value="MSC_0882-like"/>
</dbReference>
<dbReference type="NCBIfam" id="NF045846">
    <property type="entry name" value="MSC0882_dom"/>
    <property type="match status" value="1"/>
</dbReference>
<keyword evidence="1" id="KW-0812">Transmembrane</keyword>
<dbReference type="Proteomes" id="UP000076983">
    <property type="component" value="Unassembled WGS sequence"/>
</dbReference>
<keyword evidence="1" id="KW-0472">Membrane</keyword>
<dbReference type="STRING" id="29557.MGALLINA_03720"/>
<reference evidence="2 3" key="1">
    <citation type="submission" date="2016-03" db="EMBL/GenBank/DDBJ databases">
        <title>Genome sequence of Mycoplasma gallinarum strain Mgn_IPT.</title>
        <authorList>
            <person name="Yacoub E."/>
            <person name="Sirand-Pugnet P."/>
            <person name="Barre A."/>
            <person name="Maurier F."/>
            <person name="Blanchard A."/>
            <person name="Ben Abdelmoumen B.M."/>
        </authorList>
    </citation>
    <scope>NUCLEOTIDE SEQUENCE [LARGE SCALE GENOMIC DNA]</scope>
    <source>
        <strain evidence="2 3">Mgn_IPT</strain>
    </source>
</reference>
<feature type="transmembrane region" description="Helical" evidence="1">
    <location>
        <begin position="62"/>
        <end position="84"/>
    </location>
</feature>
<proteinExistence type="predicted"/>
<feature type="transmembrane region" description="Helical" evidence="1">
    <location>
        <begin position="90"/>
        <end position="110"/>
    </location>
</feature>
<dbReference type="AlphaFoldDB" id="A0A168RE42"/>
<accession>A0A168RE42</accession>
<feature type="transmembrane region" description="Helical" evidence="1">
    <location>
        <begin position="212"/>
        <end position="231"/>
    </location>
</feature>
<protein>
    <submittedName>
        <fullName evidence="2">Uncharacterized protein</fullName>
    </submittedName>
</protein>
<evidence type="ECO:0000313" key="3">
    <source>
        <dbReference type="Proteomes" id="UP000076983"/>
    </source>
</evidence>
<dbReference type="EMBL" id="LVLH01000033">
    <property type="protein sequence ID" value="OAB48890.1"/>
    <property type="molecule type" value="Genomic_DNA"/>
</dbReference>
<gene>
    <name evidence="2" type="ORF">MGALLINA_03720</name>
</gene>
<feature type="transmembrane region" description="Helical" evidence="1">
    <location>
        <begin position="271"/>
        <end position="292"/>
    </location>
</feature>